<accession>A0A3B4GA94</accession>
<dbReference type="Ensembl" id="ENSPNYT00000019466.1">
    <property type="protein sequence ID" value="ENSPNYP00000018989.1"/>
    <property type="gene ID" value="ENSPNYG00000014359.1"/>
</dbReference>
<reference evidence="1" key="1">
    <citation type="submission" date="2023-09" db="UniProtKB">
        <authorList>
            <consortium name="Ensembl"/>
        </authorList>
    </citation>
    <scope>IDENTIFICATION</scope>
</reference>
<dbReference type="InterPro" id="IPR026713">
    <property type="entry name" value="CRACD-like"/>
</dbReference>
<dbReference type="STRING" id="303518.ENSPNYP00000018989"/>
<dbReference type="GeneTree" id="ENSGT00940000175825"/>
<dbReference type="PANTHER" id="PTHR47743:SF1">
    <property type="entry name" value="CRACD-LIKE PROTEIN"/>
    <property type="match status" value="1"/>
</dbReference>
<dbReference type="PANTHER" id="PTHR47743">
    <property type="entry name" value="KIAA1210 / KIAA1211 FAMILY MEMBER"/>
    <property type="match status" value="1"/>
</dbReference>
<evidence type="ECO:0000313" key="1">
    <source>
        <dbReference type="Ensembl" id="ENSPNYP00000018989.1"/>
    </source>
</evidence>
<organism evidence="1">
    <name type="scientific">Pundamilia nyererei</name>
    <dbReference type="NCBI Taxonomy" id="303518"/>
    <lineage>
        <taxon>Eukaryota</taxon>
        <taxon>Metazoa</taxon>
        <taxon>Chordata</taxon>
        <taxon>Craniata</taxon>
        <taxon>Vertebrata</taxon>
        <taxon>Euteleostomi</taxon>
        <taxon>Actinopterygii</taxon>
        <taxon>Neopterygii</taxon>
        <taxon>Teleostei</taxon>
        <taxon>Neoteleostei</taxon>
        <taxon>Acanthomorphata</taxon>
        <taxon>Ovalentaria</taxon>
        <taxon>Cichlomorphae</taxon>
        <taxon>Cichliformes</taxon>
        <taxon>Cichlidae</taxon>
        <taxon>African cichlids</taxon>
        <taxon>Pseudocrenilabrinae</taxon>
        <taxon>Haplochromini</taxon>
        <taxon>Pundamilia</taxon>
    </lineage>
</organism>
<sequence length="76" mass="8619">MGSRALSHDSIFLDDLVMTEPEPTRVLSQENVHSKIKALQVRHFFILAVNLAGVFAQSDNKSLLYKHLFNILNEPI</sequence>
<proteinExistence type="predicted"/>
<dbReference type="AlphaFoldDB" id="A0A3B4GA94"/>
<name>A0A3B4GA94_9CICH</name>
<protein>
    <submittedName>
        <fullName evidence="1">Uncharacterized protein</fullName>
    </submittedName>
</protein>